<dbReference type="EMBL" id="CAJVPP010010920">
    <property type="protein sequence ID" value="CAG8712314.1"/>
    <property type="molecule type" value="Genomic_DNA"/>
</dbReference>
<evidence type="ECO:0000313" key="1">
    <source>
        <dbReference type="EMBL" id="CAG8712314.1"/>
    </source>
</evidence>
<sequence length="95" mass="11051">DQSNQIEQKPNEKTDRPEMNIHQFVNASYILNKNAIMQNHIYPPPFPPEIRIINRGYLGYYLGTLIISNFNSKTTNDKHECLGSAHKKSEYDILM</sequence>
<protein>
    <submittedName>
        <fullName evidence="1">16503_t:CDS:1</fullName>
    </submittedName>
</protein>
<reference evidence="1" key="1">
    <citation type="submission" date="2021-06" db="EMBL/GenBank/DDBJ databases">
        <authorList>
            <person name="Kallberg Y."/>
            <person name="Tangrot J."/>
            <person name="Rosling A."/>
        </authorList>
    </citation>
    <scope>NUCLEOTIDE SEQUENCE</scope>
    <source>
        <strain evidence="1">87-6 pot B 2015</strain>
    </source>
</reference>
<feature type="non-terminal residue" evidence="1">
    <location>
        <position position="1"/>
    </location>
</feature>
<comment type="caution">
    <text evidence="1">The sequence shown here is derived from an EMBL/GenBank/DDBJ whole genome shotgun (WGS) entry which is preliminary data.</text>
</comment>
<name>A0A9N9N8I3_FUNMO</name>
<gene>
    <name evidence="1" type="ORF">FMOSSE_LOCUS14407</name>
</gene>
<dbReference type="AlphaFoldDB" id="A0A9N9N8I3"/>
<dbReference type="Proteomes" id="UP000789375">
    <property type="component" value="Unassembled WGS sequence"/>
</dbReference>
<organism evidence="1 2">
    <name type="scientific">Funneliformis mosseae</name>
    <name type="common">Endomycorrhizal fungus</name>
    <name type="synonym">Glomus mosseae</name>
    <dbReference type="NCBI Taxonomy" id="27381"/>
    <lineage>
        <taxon>Eukaryota</taxon>
        <taxon>Fungi</taxon>
        <taxon>Fungi incertae sedis</taxon>
        <taxon>Mucoromycota</taxon>
        <taxon>Glomeromycotina</taxon>
        <taxon>Glomeromycetes</taxon>
        <taxon>Glomerales</taxon>
        <taxon>Glomeraceae</taxon>
        <taxon>Funneliformis</taxon>
    </lineage>
</organism>
<proteinExistence type="predicted"/>
<evidence type="ECO:0000313" key="2">
    <source>
        <dbReference type="Proteomes" id="UP000789375"/>
    </source>
</evidence>
<accession>A0A9N9N8I3</accession>
<keyword evidence="2" id="KW-1185">Reference proteome</keyword>